<feature type="compositionally biased region" description="Polar residues" evidence="1">
    <location>
        <begin position="54"/>
        <end position="78"/>
    </location>
</feature>
<organism evidence="2">
    <name type="scientific">Eutreptiella gymnastica</name>
    <dbReference type="NCBI Taxonomy" id="73025"/>
    <lineage>
        <taxon>Eukaryota</taxon>
        <taxon>Discoba</taxon>
        <taxon>Euglenozoa</taxon>
        <taxon>Euglenida</taxon>
        <taxon>Spirocuta</taxon>
        <taxon>Euglenophyceae</taxon>
        <taxon>Eutreptiales</taxon>
        <taxon>Eutreptiaceae</taxon>
        <taxon>Eutreptiella</taxon>
    </lineage>
</organism>
<feature type="region of interest" description="Disordered" evidence="1">
    <location>
        <begin position="1"/>
        <end position="123"/>
    </location>
</feature>
<name>A0A7S1I4W9_9EUGL</name>
<dbReference type="EMBL" id="HBGA01033849">
    <property type="protein sequence ID" value="CAD9001123.1"/>
    <property type="molecule type" value="Transcribed_RNA"/>
</dbReference>
<proteinExistence type="predicted"/>
<protein>
    <submittedName>
        <fullName evidence="2">Uncharacterized protein</fullName>
    </submittedName>
</protein>
<feature type="compositionally biased region" description="Polar residues" evidence="1">
    <location>
        <begin position="101"/>
        <end position="120"/>
    </location>
</feature>
<accession>A0A7S1I4W9</accession>
<gene>
    <name evidence="2" type="ORF">EGYM00392_LOCUS12198</name>
</gene>
<sequence>MSKLDLPDIMQLEDPFVPEQAQQEESNKQTPPPTEDKSASEPTKDLKQKDDQSHAPSSSDSTGHESQQSPKANVNELNVSEGEKGKEPQSTLAHPDKHVPKNSSLLGSTNDNHQQTQNEGVNRKLEGEFTRVAKVKPHECPLVQENSKIKNCTLLARWLKSPKLSNAPAVTTFTYHYVTEMWR</sequence>
<dbReference type="AlphaFoldDB" id="A0A7S1I4W9"/>
<evidence type="ECO:0000313" key="2">
    <source>
        <dbReference type="EMBL" id="CAD9001123.1"/>
    </source>
</evidence>
<feature type="compositionally biased region" description="Basic and acidic residues" evidence="1">
    <location>
        <begin position="34"/>
        <end position="53"/>
    </location>
</feature>
<reference evidence="2" key="1">
    <citation type="submission" date="2021-01" db="EMBL/GenBank/DDBJ databases">
        <authorList>
            <person name="Corre E."/>
            <person name="Pelletier E."/>
            <person name="Niang G."/>
            <person name="Scheremetjew M."/>
            <person name="Finn R."/>
            <person name="Kale V."/>
            <person name="Holt S."/>
            <person name="Cochrane G."/>
            <person name="Meng A."/>
            <person name="Brown T."/>
            <person name="Cohen L."/>
        </authorList>
    </citation>
    <scope>NUCLEOTIDE SEQUENCE</scope>
    <source>
        <strain evidence="2">NIES-381</strain>
    </source>
</reference>
<evidence type="ECO:0000256" key="1">
    <source>
        <dbReference type="SAM" id="MobiDB-lite"/>
    </source>
</evidence>